<sequence length="452" mass="52000">MFCSLDHFASPVTASSYGLQFWRGYLPWIEHGGLDQTALAYYVLEERWSHMSTCFYNVNILEHAFGFLRLRCGSKFLYLDENISLCGLLVGGRLTPVECFGSSIACLSCISYMEGMQQEEVYWAMAFILLKTVIKEIEKRLRTFLWKGCTDVGYAKVSWQQVCRPVTEGGLGIRDLLALNRGLMSRHLWRVIIADRSSIWVDWIFHYRLRGNSIWMVSHHSGSWGWRKLVRLRVCLRPFIAYKIGSGTSFSLWHDPWRELGPLILRFPFGPWHSATSTTALLSMVIMEGGSFSSAGAYDMLHPSGPKVDWSSLLAGTFKIPRHRFILRLAILGRLSTLDKPWLHHLGTDCVLCRADTPETHDHLFFMCPLSLNVCTRYRAWALLAALVYHLWQEWNLRIFQQTARTPVDIARLIVSEIRDLIISKQLASSISTRGLYRLWRIPWPVEGDVNT</sequence>
<dbReference type="PANTHER" id="PTHR33116:SF78">
    <property type="entry name" value="OS12G0587133 PROTEIN"/>
    <property type="match status" value="1"/>
</dbReference>
<evidence type="ECO:0000313" key="2">
    <source>
        <dbReference type="EMBL" id="KAL0455343.1"/>
    </source>
</evidence>
<gene>
    <name evidence="2" type="ORF">Slati_0873500</name>
</gene>
<feature type="domain" description="Reverse transcriptase zinc-binding" evidence="1">
    <location>
        <begin position="292"/>
        <end position="372"/>
    </location>
</feature>
<comment type="caution">
    <text evidence="2">The sequence shown here is derived from an EMBL/GenBank/DDBJ whole genome shotgun (WGS) entry which is preliminary data.</text>
</comment>
<protein>
    <recommendedName>
        <fullName evidence="1">Reverse transcriptase zinc-binding domain-containing protein</fullName>
    </recommendedName>
</protein>
<dbReference type="PANTHER" id="PTHR33116">
    <property type="entry name" value="REVERSE TRANSCRIPTASE ZINC-BINDING DOMAIN-CONTAINING PROTEIN-RELATED-RELATED"/>
    <property type="match status" value="1"/>
</dbReference>
<dbReference type="EMBL" id="JACGWN010000003">
    <property type="protein sequence ID" value="KAL0455343.1"/>
    <property type="molecule type" value="Genomic_DNA"/>
</dbReference>
<dbReference type="InterPro" id="IPR026960">
    <property type="entry name" value="RVT-Znf"/>
</dbReference>
<accession>A0AAW2XN81</accession>
<dbReference type="AlphaFoldDB" id="A0AAW2XN81"/>
<proteinExistence type="predicted"/>
<organism evidence="2">
    <name type="scientific">Sesamum latifolium</name>
    <dbReference type="NCBI Taxonomy" id="2727402"/>
    <lineage>
        <taxon>Eukaryota</taxon>
        <taxon>Viridiplantae</taxon>
        <taxon>Streptophyta</taxon>
        <taxon>Embryophyta</taxon>
        <taxon>Tracheophyta</taxon>
        <taxon>Spermatophyta</taxon>
        <taxon>Magnoliopsida</taxon>
        <taxon>eudicotyledons</taxon>
        <taxon>Gunneridae</taxon>
        <taxon>Pentapetalae</taxon>
        <taxon>asterids</taxon>
        <taxon>lamiids</taxon>
        <taxon>Lamiales</taxon>
        <taxon>Pedaliaceae</taxon>
        <taxon>Sesamum</taxon>
    </lineage>
</organism>
<reference evidence="2" key="2">
    <citation type="journal article" date="2024" name="Plant">
        <title>Genomic evolution and insights into agronomic trait innovations of Sesamum species.</title>
        <authorList>
            <person name="Miao H."/>
            <person name="Wang L."/>
            <person name="Qu L."/>
            <person name="Liu H."/>
            <person name="Sun Y."/>
            <person name="Le M."/>
            <person name="Wang Q."/>
            <person name="Wei S."/>
            <person name="Zheng Y."/>
            <person name="Lin W."/>
            <person name="Duan Y."/>
            <person name="Cao H."/>
            <person name="Xiong S."/>
            <person name="Wang X."/>
            <person name="Wei L."/>
            <person name="Li C."/>
            <person name="Ma Q."/>
            <person name="Ju M."/>
            <person name="Zhao R."/>
            <person name="Li G."/>
            <person name="Mu C."/>
            <person name="Tian Q."/>
            <person name="Mei H."/>
            <person name="Zhang T."/>
            <person name="Gao T."/>
            <person name="Zhang H."/>
        </authorList>
    </citation>
    <scope>NUCLEOTIDE SEQUENCE</scope>
    <source>
        <strain evidence="2">KEN1</strain>
    </source>
</reference>
<dbReference type="Pfam" id="PF13966">
    <property type="entry name" value="zf-RVT"/>
    <property type="match status" value="1"/>
</dbReference>
<name>A0AAW2XN81_9LAMI</name>
<evidence type="ECO:0000259" key="1">
    <source>
        <dbReference type="Pfam" id="PF13966"/>
    </source>
</evidence>
<reference evidence="2" key="1">
    <citation type="submission" date="2020-06" db="EMBL/GenBank/DDBJ databases">
        <authorList>
            <person name="Li T."/>
            <person name="Hu X."/>
            <person name="Zhang T."/>
            <person name="Song X."/>
            <person name="Zhang H."/>
            <person name="Dai N."/>
            <person name="Sheng W."/>
            <person name="Hou X."/>
            <person name="Wei L."/>
        </authorList>
    </citation>
    <scope>NUCLEOTIDE SEQUENCE</scope>
    <source>
        <strain evidence="2">KEN1</strain>
        <tissue evidence="2">Leaf</tissue>
    </source>
</reference>